<comment type="caution">
    <text evidence="2">The sequence shown here is derived from an EMBL/GenBank/DDBJ whole genome shotgun (WGS) entry which is preliminary data.</text>
</comment>
<evidence type="ECO:0000256" key="1">
    <source>
        <dbReference type="SAM" id="MobiDB-lite"/>
    </source>
</evidence>
<gene>
    <name evidence="2" type="ORF">QE152_g9781</name>
</gene>
<dbReference type="Proteomes" id="UP001458880">
    <property type="component" value="Unassembled WGS sequence"/>
</dbReference>
<reference evidence="2 3" key="1">
    <citation type="journal article" date="2024" name="BMC Genomics">
        <title>De novo assembly and annotation of Popillia japonica's genome with initial clues to its potential as an invasive pest.</title>
        <authorList>
            <person name="Cucini C."/>
            <person name="Boschi S."/>
            <person name="Funari R."/>
            <person name="Cardaioli E."/>
            <person name="Iannotti N."/>
            <person name="Marturano G."/>
            <person name="Paoli F."/>
            <person name="Bruttini M."/>
            <person name="Carapelli A."/>
            <person name="Frati F."/>
            <person name="Nardi F."/>
        </authorList>
    </citation>
    <scope>NUCLEOTIDE SEQUENCE [LARGE SCALE GENOMIC DNA]</scope>
    <source>
        <strain evidence="2">DMR45628</strain>
    </source>
</reference>
<dbReference type="AlphaFoldDB" id="A0AAW1LWU5"/>
<proteinExistence type="predicted"/>
<feature type="compositionally biased region" description="Basic and acidic residues" evidence="1">
    <location>
        <begin position="90"/>
        <end position="99"/>
    </location>
</feature>
<accession>A0AAW1LWU5</accession>
<protein>
    <submittedName>
        <fullName evidence="2">Uncharacterized protein</fullName>
    </submittedName>
</protein>
<sequence length="99" mass="11007">MQPASLECSDVESELYDSDGEFLDRQIDPLGSDGNSAIIESSDEEILDEDNIDQSNDSDCENIPNKRTRRCMRFPSSSGDEGGSNVPNPESERNYLDKN</sequence>
<feature type="region of interest" description="Disordered" evidence="1">
    <location>
        <begin position="24"/>
        <end position="99"/>
    </location>
</feature>
<keyword evidence="3" id="KW-1185">Reference proteome</keyword>
<feature type="compositionally biased region" description="Acidic residues" evidence="1">
    <location>
        <begin position="41"/>
        <end position="60"/>
    </location>
</feature>
<evidence type="ECO:0000313" key="2">
    <source>
        <dbReference type="EMBL" id="KAK9738548.1"/>
    </source>
</evidence>
<dbReference type="EMBL" id="JASPKY010000085">
    <property type="protein sequence ID" value="KAK9738548.1"/>
    <property type="molecule type" value="Genomic_DNA"/>
</dbReference>
<name>A0AAW1LWU5_POPJA</name>
<evidence type="ECO:0000313" key="3">
    <source>
        <dbReference type="Proteomes" id="UP001458880"/>
    </source>
</evidence>
<organism evidence="2 3">
    <name type="scientific">Popillia japonica</name>
    <name type="common">Japanese beetle</name>
    <dbReference type="NCBI Taxonomy" id="7064"/>
    <lineage>
        <taxon>Eukaryota</taxon>
        <taxon>Metazoa</taxon>
        <taxon>Ecdysozoa</taxon>
        <taxon>Arthropoda</taxon>
        <taxon>Hexapoda</taxon>
        <taxon>Insecta</taxon>
        <taxon>Pterygota</taxon>
        <taxon>Neoptera</taxon>
        <taxon>Endopterygota</taxon>
        <taxon>Coleoptera</taxon>
        <taxon>Polyphaga</taxon>
        <taxon>Scarabaeiformia</taxon>
        <taxon>Scarabaeidae</taxon>
        <taxon>Rutelinae</taxon>
        <taxon>Popillia</taxon>
    </lineage>
</organism>